<name>A0A1I6BRC7_HYMAR</name>
<evidence type="ECO:0000313" key="3">
    <source>
        <dbReference type="Proteomes" id="UP000199029"/>
    </source>
</evidence>
<keyword evidence="3" id="KW-1185">Reference proteome</keyword>
<dbReference type="Proteomes" id="UP000199029">
    <property type="component" value="Unassembled WGS sequence"/>
</dbReference>
<dbReference type="EMBL" id="FOXS01000011">
    <property type="protein sequence ID" value="SFQ83479.1"/>
    <property type="molecule type" value="Genomic_DNA"/>
</dbReference>
<evidence type="ECO:0000313" key="2">
    <source>
        <dbReference type="EMBL" id="SFQ83479.1"/>
    </source>
</evidence>
<keyword evidence="1" id="KW-0472">Membrane</keyword>
<evidence type="ECO:0000256" key="1">
    <source>
        <dbReference type="SAM" id="Phobius"/>
    </source>
</evidence>
<keyword evidence="1" id="KW-0812">Transmembrane</keyword>
<feature type="transmembrane region" description="Helical" evidence="1">
    <location>
        <begin position="7"/>
        <end position="26"/>
    </location>
</feature>
<reference evidence="3" key="1">
    <citation type="submission" date="2016-10" db="EMBL/GenBank/DDBJ databases">
        <authorList>
            <person name="Varghese N."/>
            <person name="Submissions S."/>
        </authorList>
    </citation>
    <scope>NUCLEOTIDE SEQUENCE [LARGE SCALE GENOMIC DNA]</scope>
    <source>
        <strain evidence="3">OR362-8,ATCC BAA-1266,JCM 13504</strain>
    </source>
</reference>
<protein>
    <submittedName>
        <fullName evidence="2">Uncharacterized protein</fullName>
    </submittedName>
</protein>
<sequence length="32" mass="3567">MGSKIPWIILKSTVFYLLQITVLLNGTSSMVL</sequence>
<proteinExistence type="predicted"/>
<accession>A0A1I6BRC7</accession>
<dbReference type="STRING" id="1227077.SAMN04515668_4976"/>
<dbReference type="AlphaFoldDB" id="A0A1I6BRC7"/>
<keyword evidence="1" id="KW-1133">Transmembrane helix</keyword>
<organism evidence="2 3">
    <name type="scientific">Hymenobacter arizonensis</name>
    <name type="common">Siccationidurans arizonensis</name>
    <dbReference type="NCBI Taxonomy" id="1227077"/>
    <lineage>
        <taxon>Bacteria</taxon>
        <taxon>Pseudomonadati</taxon>
        <taxon>Bacteroidota</taxon>
        <taxon>Cytophagia</taxon>
        <taxon>Cytophagales</taxon>
        <taxon>Hymenobacteraceae</taxon>
        <taxon>Hymenobacter</taxon>
    </lineage>
</organism>
<gene>
    <name evidence="2" type="ORF">SAMN04515668_4976</name>
</gene>